<gene>
    <name evidence="1" type="ORF">BcabD6B2_24390</name>
</gene>
<keyword evidence="1" id="KW-0547">Nucleotide-binding</keyword>
<sequence>MMVRFEVGLTPFQHGYRKRYRRIAQPMRRNVGRRYAGAGDFTNSTGTTTEAATIIPNELLKSLGQTLDQTTITQSLLDLSTIHTYLGTIRFNFLKKLLNLFGQFIDGLSTLLTTLILPILPRHPQDPVYGLSGWKGSLREFDKGG</sequence>
<dbReference type="GeneID" id="94194485"/>
<keyword evidence="1" id="KW-0347">Helicase</keyword>
<dbReference type="RefSeq" id="XP_067715073.1">
    <property type="nucleotide sequence ID" value="XM_067858972.1"/>
</dbReference>
<dbReference type="AlphaFoldDB" id="A0AAV4LT56"/>
<evidence type="ECO:0000313" key="2">
    <source>
        <dbReference type="Proteomes" id="UP001497744"/>
    </source>
</evidence>
<keyword evidence="1" id="KW-0067">ATP-binding</keyword>
<keyword evidence="1" id="KW-0378">Hydrolase</keyword>
<protein>
    <submittedName>
        <fullName evidence="1">ATP-dependent DNA helicase</fullName>
    </submittedName>
</protein>
<dbReference type="EMBL" id="BPLF01000002">
    <property type="protein sequence ID" value="GIX63004.1"/>
    <property type="molecule type" value="Genomic_DNA"/>
</dbReference>
<keyword evidence="2" id="KW-1185">Reference proteome</keyword>
<reference evidence="1 2" key="1">
    <citation type="submission" date="2021-06" db="EMBL/GenBank/DDBJ databases">
        <title>Genome sequence of Babesia caballi.</title>
        <authorList>
            <person name="Yamagishi J."/>
            <person name="Kidaka T."/>
            <person name="Ochi A."/>
        </authorList>
    </citation>
    <scope>NUCLEOTIDE SEQUENCE [LARGE SCALE GENOMIC DNA]</scope>
    <source>
        <strain evidence="1">USDA-D6B2</strain>
    </source>
</reference>
<dbReference type="Proteomes" id="UP001497744">
    <property type="component" value="Unassembled WGS sequence"/>
</dbReference>
<proteinExistence type="predicted"/>
<dbReference type="GO" id="GO:0004386">
    <property type="term" value="F:helicase activity"/>
    <property type="evidence" value="ECO:0007669"/>
    <property type="project" value="UniProtKB-KW"/>
</dbReference>
<accession>A0AAV4LT56</accession>
<evidence type="ECO:0000313" key="1">
    <source>
        <dbReference type="EMBL" id="GIX63004.1"/>
    </source>
</evidence>
<name>A0AAV4LT56_BABCB</name>
<organism evidence="1 2">
    <name type="scientific">Babesia caballi</name>
    <dbReference type="NCBI Taxonomy" id="5871"/>
    <lineage>
        <taxon>Eukaryota</taxon>
        <taxon>Sar</taxon>
        <taxon>Alveolata</taxon>
        <taxon>Apicomplexa</taxon>
        <taxon>Aconoidasida</taxon>
        <taxon>Piroplasmida</taxon>
        <taxon>Babesiidae</taxon>
        <taxon>Babesia</taxon>
    </lineage>
</organism>
<comment type="caution">
    <text evidence="1">The sequence shown here is derived from an EMBL/GenBank/DDBJ whole genome shotgun (WGS) entry which is preliminary data.</text>
</comment>